<comment type="caution">
    <text evidence="1">The sequence shown here is derived from an EMBL/GenBank/DDBJ whole genome shotgun (WGS) entry which is preliminary data.</text>
</comment>
<evidence type="ECO:0000313" key="1">
    <source>
        <dbReference type="EMBL" id="GAF67980.1"/>
    </source>
</evidence>
<gene>
    <name evidence="1" type="ORF">S01H1_09868</name>
</gene>
<protein>
    <submittedName>
        <fullName evidence="1">Uncharacterized protein</fullName>
    </submittedName>
</protein>
<name>X0SW23_9ZZZZ</name>
<organism evidence="1">
    <name type="scientific">marine sediment metagenome</name>
    <dbReference type="NCBI Taxonomy" id="412755"/>
    <lineage>
        <taxon>unclassified sequences</taxon>
        <taxon>metagenomes</taxon>
        <taxon>ecological metagenomes</taxon>
    </lineage>
</organism>
<reference evidence="1" key="1">
    <citation type="journal article" date="2014" name="Front. Microbiol.">
        <title>High frequency of phylogenetically diverse reductive dehalogenase-homologous genes in deep subseafloor sedimentary metagenomes.</title>
        <authorList>
            <person name="Kawai M."/>
            <person name="Futagami T."/>
            <person name="Toyoda A."/>
            <person name="Takaki Y."/>
            <person name="Nishi S."/>
            <person name="Hori S."/>
            <person name="Arai W."/>
            <person name="Tsubouchi T."/>
            <person name="Morono Y."/>
            <person name="Uchiyama I."/>
            <person name="Ito T."/>
            <person name="Fujiyama A."/>
            <person name="Inagaki F."/>
            <person name="Takami H."/>
        </authorList>
    </citation>
    <scope>NUCLEOTIDE SEQUENCE</scope>
    <source>
        <strain evidence="1">Expedition CK06-06</strain>
    </source>
</reference>
<dbReference type="EMBL" id="BARS01005040">
    <property type="protein sequence ID" value="GAF67980.1"/>
    <property type="molecule type" value="Genomic_DNA"/>
</dbReference>
<proteinExistence type="predicted"/>
<sequence length="34" mass="3826">MSQTSKIDEIADLFTSPLTKNEVIFMYLGYSGII</sequence>
<dbReference type="AlphaFoldDB" id="X0SW23"/>
<feature type="non-terminal residue" evidence="1">
    <location>
        <position position="34"/>
    </location>
</feature>
<accession>X0SW23</accession>